<reference evidence="2" key="1">
    <citation type="submission" date="2023-03" db="EMBL/GenBank/DDBJ databases">
        <title>Massive genome expansion in bonnet fungi (Mycena s.s.) driven by repeated elements and novel gene families across ecological guilds.</title>
        <authorList>
            <consortium name="Lawrence Berkeley National Laboratory"/>
            <person name="Harder C.B."/>
            <person name="Miyauchi S."/>
            <person name="Viragh M."/>
            <person name="Kuo A."/>
            <person name="Thoen E."/>
            <person name="Andreopoulos B."/>
            <person name="Lu D."/>
            <person name="Skrede I."/>
            <person name="Drula E."/>
            <person name="Henrissat B."/>
            <person name="Morin E."/>
            <person name="Kohler A."/>
            <person name="Barry K."/>
            <person name="LaButti K."/>
            <person name="Morin E."/>
            <person name="Salamov A."/>
            <person name="Lipzen A."/>
            <person name="Mereny Z."/>
            <person name="Hegedus B."/>
            <person name="Baldrian P."/>
            <person name="Stursova M."/>
            <person name="Weitz H."/>
            <person name="Taylor A."/>
            <person name="Grigoriev I.V."/>
            <person name="Nagy L.G."/>
            <person name="Martin F."/>
            <person name="Kauserud H."/>
        </authorList>
    </citation>
    <scope>NUCLEOTIDE SEQUENCE</scope>
    <source>
        <strain evidence="2">CBHHK067</strain>
    </source>
</reference>
<protein>
    <submittedName>
        <fullName evidence="2">Uncharacterized protein</fullName>
    </submittedName>
</protein>
<feature type="transmembrane region" description="Helical" evidence="1">
    <location>
        <begin position="46"/>
        <end position="69"/>
    </location>
</feature>
<name>A0AAD7GE97_MYCRO</name>
<sequence length="153" mass="16173">MVFSISAVESGLNNIEAFQRIENNPGADNAADGSSGGGGSKTPSPAIIALLAINGLLVVRLIVLGAMYFRKPRAASRISRRKQLYTSISVSRDPLFAAPSTKTGRGELGRDASDASDARARVAAGEECFFAWGFVMYTGPVAVYLFLIFILPG</sequence>
<organism evidence="2 3">
    <name type="scientific">Mycena rosella</name>
    <name type="common">Pink bonnet</name>
    <name type="synonym">Agaricus rosellus</name>
    <dbReference type="NCBI Taxonomy" id="1033263"/>
    <lineage>
        <taxon>Eukaryota</taxon>
        <taxon>Fungi</taxon>
        <taxon>Dikarya</taxon>
        <taxon>Basidiomycota</taxon>
        <taxon>Agaricomycotina</taxon>
        <taxon>Agaricomycetes</taxon>
        <taxon>Agaricomycetidae</taxon>
        <taxon>Agaricales</taxon>
        <taxon>Marasmiineae</taxon>
        <taxon>Mycenaceae</taxon>
        <taxon>Mycena</taxon>
    </lineage>
</organism>
<dbReference type="EMBL" id="JARKIE010000110">
    <property type="protein sequence ID" value="KAJ7683182.1"/>
    <property type="molecule type" value="Genomic_DNA"/>
</dbReference>
<feature type="transmembrane region" description="Helical" evidence="1">
    <location>
        <begin position="129"/>
        <end position="151"/>
    </location>
</feature>
<keyword evidence="1" id="KW-0812">Transmembrane</keyword>
<feature type="non-terminal residue" evidence="2">
    <location>
        <position position="153"/>
    </location>
</feature>
<keyword evidence="1" id="KW-1133">Transmembrane helix</keyword>
<dbReference type="Proteomes" id="UP001221757">
    <property type="component" value="Unassembled WGS sequence"/>
</dbReference>
<keyword evidence="1" id="KW-0472">Membrane</keyword>
<accession>A0AAD7GE97</accession>
<evidence type="ECO:0000313" key="3">
    <source>
        <dbReference type="Proteomes" id="UP001221757"/>
    </source>
</evidence>
<comment type="caution">
    <text evidence="2">The sequence shown here is derived from an EMBL/GenBank/DDBJ whole genome shotgun (WGS) entry which is preliminary data.</text>
</comment>
<evidence type="ECO:0000313" key="2">
    <source>
        <dbReference type="EMBL" id="KAJ7683182.1"/>
    </source>
</evidence>
<keyword evidence="3" id="KW-1185">Reference proteome</keyword>
<gene>
    <name evidence="2" type="ORF">B0H17DRAFT_1014401</name>
</gene>
<proteinExistence type="predicted"/>
<evidence type="ECO:0000256" key="1">
    <source>
        <dbReference type="SAM" id="Phobius"/>
    </source>
</evidence>
<dbReference type="AlphaFoldDB" id="A0AAD7GE97"/>